<evidence type="ECO:0000313" key="7">
    <source>
        <dbReference type="Proteomes" id="UP000050794"/>
    </source>
</evidence>
<dbReference type="SUPFAM" id="SSF90229">
    <property type="entry name" value="CCCH zinc finger"/>
    <property type="match status" value="1"/>
</dbReference>
<evidence type="ECO:0000256" key="3">
    <source>
        <dbReference type="ARBA" id="ARBA00022833"/>
    </source>
</evidence>
<evidence type="ECO:0000256" key="4">
    <source>
        <dbReference type="PROSITE-ProRule" id="PRU00723"/>
    </source>
</evidence>
<organism evidence="7 8">
    <name type="scientific">Toxocara canis</name>
    <name type="common">Canine roundworm</name>
    <dbReference type="NCBI Taxonomy" id="6265"/>
    <lineage>
        <taxon>Eukaryota</taxon>
        <taxon>Metazoa</taxon>
        <taxon>Ecdysozoa</taxon>
        <taxon>Nematoda</taxon>
        <taxon>Chromadorea</taxon>
        <taxon>Rhabditida</taxon>
        <taxon>Spirurina</taxon>
        <taxon>Ascaridomorpha</taxon>
        <taxon>Ascaridoidea</taxon>
        <taxon>Toxocaridae</taxon>
        <taxon>Toxocara</taxon>
    </lineage>
</organism>
<evidence type="ECO:0000259" key="5">
    <source>
        <dbReference type="PROSITE" id="PS50103"/>
    </source>
</evidence>
<sequence length="204" mass="21380">MNQLKEKGIVSSGSDLANILNKVPGVSGPPATIPQIPIIPVASAPTMPPTYAQIPAHPVAAPQLPLPPHQAAFAPGLPMPPRLPNGQFVLPVQQQPPLLNGPVPAGVTPTVGVDPNPNSGPSTSEAPYGPYGRPPVKQCTFYRVGACNYGSRCRFAHGDEPTAGTRAEYYGRYPPSRGGHGPIMRPSRGGLPNDSDFRFVAFVV</sequence>
<feature type="domain" description="C3H1-type" evidence="5">
    <location>
        <begin position="133"/>
        <end position="160"/>
    </location>
</feature>
<dbReference type="Pfam" id="PF00642">
    <property type="entry name" value="zf-CCCH"/>
    <property type="match status" value="1"/>
</dbReference>
<dbReference type="InterPro" id="IPR000571">
    <property type="entry name" value="Znf_CCCH"/>
</dbReference>
<gene>
    <name evidence="6" type="ORF">TCNE_LOCUS9558</name>
</gene>
<reference evidence="6 7" key="2">
    <citation type="submission" date="2018-11" db="EMBL/GenBank/DDBJ databases">
        <authorList>
            <consortium name="Pathogen Informatics"/>
        </authorList>
    </citation>
    <scope>NUCLEOTIDE SEQUENCE [LARGE SCALE GENOMIC DNA]</scope>
</reference>
<dbReference type="Proteomes" id="UP000050794">
    <property type="component" value="Unassembled WGS sequence"/>
</dbReference>
<evidence type="ECO:0000313" key="8">
    <source>
        <dbReference type="WBParaSite" id="TCNE_0000955801-mRNA-1"/>
    </source>
</evidence>
<reference evidence="8" key="1">
    <citation type="submission" date="2016-06" db="UniProtKB">
        <authorList>
            <consortium name="WormBaseParasite"/>
        </authorList>
    </citation>
    <scope>IDENTIFICATION</scope>
</reference>
<dbReference type="Gene3D" id="4.10.1000.10">
    <property type="entry name" value="Zinc finger, CCCH-type"/>
    <property type="match status" value="1"/>
</dbReference>
<dbReference type="GO" id="GO:0008270">
    <property type="term" value="F:zinc ion binding"/>
    <property type="evidence" value="ECO:0007669"/>
    <property type="project" value="UniProtKB-KW"/>
</dbReference>
<dbReference type="AlphaFoldDB" id="A0A183UM38"/>
<dbReference type="InterPro" id="IPR036855">
    <property type="entry name" value="Znf_CCCH_sf"/>
</dbReference>
<accession>A0A183UM38</accession>
<dbReference type="PROSITE" id="PS50103">
    <property type="entry name" value="ZF_C3H1"/>
    <property type="match status" value="1"/>
</dbReference>
<dbReference type="WBParaSite" id="TCNE_0000955801-mRNA-1">
    <property type="protein sequence ID" value="TCNE_0000955801-mRNA-1"/>
    <property type="gene ID" value="TCNE_0000955801"/>
</dbReference>
<dbReference type="SMART" id="SM00356">
    <property type="entry name" value="ZnF_C3H1"/>
    <property type="match status" value="1"/>
</dbReference>
<evidence type="ECO:0000313" key="6">
    <source>
        <dbReference type="EMBL" id="VDM40879.1"/>
    </source>
</evidence>
<dbReference type="EMBL" id="UYWY01020210">
    <property type="protein sequence ID" value="VDM40879.1"/>
    <property type="molecule type" value="Genomic_DNA"/>
</dbReference>
<keyword evidence="3 4" id="KW-0862">Zinc</keyword>
<protein>
    <submittedName>
        <fullName evidence="8">C3H1-type domain-containing protein</fullName>
    </submittedName>
</protein>
<proteinExistence type="predicted"/>
<feature type="zinc finger region" description="C3H1-type" evidence="4">
    <location>
        <begin position="133"/>
        <end position="160"/>
    </location>
</feature>
<evidence type="ECO:0000256" key="1">
    <source>
        <dbReference type="ARBA" id="ARBA00022723"/>
    </source>
</evidence>
<keyword evidence="7" id="KW-1185">Reference proteome</keyword>
<keyword evidence="2 4" id="KW-0863">Zinc-finger</keyword>
<name>A0A183UM38_TOXCA</name>
<keyword evidence="1 4" id="KW-0479">Metal-binding</keyword>
<evidence type="ECO:0000256" key="2">
    <source>
        <dbReference type="ARBA" id="ARBA00022771"/>
    </source>
</evidence>